<reference evidence="1 2" key="2">
    <citation type="submission" date="2007-04" db="EMBL/GenBank/DDBJ databases">
        <title>Draft genome sequence of Eubacterium ventriosum (ATCC 27560).</title>
        <authorList>
            <person name="Sudarsanam P."/>
            <person name="Ley R."/>
            <person name="Guruge J."/>
            <person name="Turnbaugh P.J."/>
            <person name="Mahowald M."/>
            <person name="Liep D."/>
            <person name="Gordon J."/>
        </authorList>
    </citation>
    <scope>NUCLEOTIDE SEQUENCE [LARGE SCALE GENOMIC DNA]</scope>
    <source>
        <strain evidence="1 2">ATCC 27560</strain>
    </source>
</reference>
<dbReference type="EMBL" id="AAVL02000026">
    <property type="protein sequence ID" value="EDM52218.1"/>
    <property type="molecule type" value="Genomic_DNA"/>
</dbReference>
<reference evidence="1 2" key="1">
    <citation type="submission" date="2007-03" db="EMBL/GenBank/DDBJ databases">
        <authorList>
            <person name="Fulton L."/>
            <person name="Clifton S."/>
            <person name="Fulton B."/>
            <person name="Xu J."/>
            <person name="Minx P."/>
            <person name="Pepin K.H."/>
            <person name="Johnson M."/>
            <person name="Thiruvilangam P."/>
            <person name="Bhonagiri V."/>
            <person name="Nash W.E."/>
            <person name="Mardis E.R."/>
            <person name="Wilson R.K."/>
        </authorList>
    </citation>
    <scope>NUCLEOTIDE SEQUENCE [LARGE SCALE GENOMIC DNA]</scope>
    <source>
        <strain evidence="1 2">ATCC 27560</strain>
    </source>
</reference>
<dbReference type="RefSeq" id="WP_005359596.1">
    <property type="nucleotide sequence ID" value="NZ_DS264268.1"/>
</dbReference>
<dbReference type="STRING" id="411463.EUBVEN_00414"/>
<evidence type="ECO:0000313" key="1">
    <source>
        <dbReference type="EMBL" id="EDM52218.1"/>
    </source>
</evidence>
<protein>
    <submittedName>
        <fullName evidence="1">Uncharacterized protein</fullName>
    </submittedName>
</protein>
<name>A5Z408_9FIRM</name>
<comment type="caution">
    <text evidence="1">The sequence shown here is derived from an EMBL/GenBank/DDBJ whole genome shotgun (WGS) entry which is preliminary data.</text>
</comment>
<dbReference type="OrthoDB" id="9810498at2"/>
<evidence type="ECO:0000313" key="2">
    <source>
        <dbReference type="Proteomes" id="UP000006000"/>
    </source>
</evidence>
<dbReference type="Proteomes" id="UP000006000">
    <property type="component" value="Unassembled WGS sequence"/>
</dbReference>
<gene>
    <name evidence="1" type="ORF">EUBVEN_00414</name>
</gene>
<proteinExistence type="predicted"/>
<accession>A5Z408</accession>
<dbReference type="AlphaFoldDB" id="A5Z408"/>
<sequence>MDFGKYEKYMNDRKAVTVENNRRIEKKFAECEKWVADNLINCGCVFTNHSELLQKQSFMIWIDNGISISHKIYKLSECGITPLVLLPYPVRI</sequence>
<organism evidence="1 2">
    <name type="scientific">Eubacterium ventriosum ATCC 27560</name>
    <dbReference type="NCBI Taxonomy" id="411463"/>
    <lineage>
        <taxon>Bacteria</taxon>
        <taxon>Bacillati</taxon>
        <taxon>Bacillota</taxon>
        <taxon>Clostridia</taxon>
        <taxon>Eubacteriales</taxon>
        <taxon>Eubacteriaceae</taxon>
        <taxon>Eubacterium</taxon>
    </lineage>
</organism>
<dbReference type="HOGENOM" id="CLU_2408896_0_0_9"/>